<dbReference type="InterPro" id="IPR054767">
    <property type="entry name" value="Cas10-Cmr2_palm2"/>
</dbReference>
<dbReference type="GO" id="GO:0051607">
    <property type="term" value="P:defense response to virus"/>
    <property type="evidence" value="ECO:0007669"/>
    <property type="project" value="UniProtKB-KW"/>
</dbReference>
<feature type="domain" description="Cas10/Cmr2 second palm" evidence="3">
    <location>
        <begin position="208"/>
        <end position="365"/>
    </location>
</feature>
<organism evidence="4 5">
    <name type="scientific">Acanthopleuribacter pedis</name>
    <dbReference type="NCBI Taxonomy" id="442870"/>
    <lineage>
        <taxon>Bacteria</taxon>
        <taxon>Pseudomonadati</taxon>
        <taxon>Acidobacteriota</taxon>
        <taxon>Holophagae</taxon>
        <taxon>Acanthopleuribacterales</taxon>
        <taxon>Acanthopleuribacteraceae</taxon>
        <taxon>Acanthopleuribacter</taxon>
    </lineage>
</organism>
<proteinExistence type="predicted"/>
<keyword evidence="5" id="KW-1185">Reference proteome</keyword>
<name>A0A8J7QL93_9BACT</name>
<sequence>MFFYQFKVNGIQPYIFATDRLREMVGASALVDQLTRRDLTRVIEALGLPIKDEDFARRAGGSFLVQIRARADAEALRDLWSLYVAHKVPGLGFCHALHEAEHYNAATRRALDAALHDGRNRHMPHLPAGSPLARRAPLTGDPAVVLKHGRLADAVCRAKQAAAVGGAFLEDKLNLSDADDLVFPLSFVPTDDHSSGDALINEHETDQYIAVIHIDGNGLGAVVENLNAALAENPAAFPHLPAAFSKAVEDATHRAARTACIDLFKSGLAASAGKPHKKVAPVRFLVLGGDDVTLVTRAADALAFTRCFQEAFAVETRAAFAKLSGLTLPDHLSAAAGVAFIKPKQPFHMAYHLAESLCQTAKKAAKAAAKAAAEEAAGEKTAKAAGLVADAVVAPATLAFHRITTAMIDDWEAVVAFEKTTRDGHWLTMQPYALDGAPDGPLPHLGDLYDLTDLLGRLGRGPVRELQKALYLGEQHTRKAQRRWRENLAKNAPDALAELEPLLRRLTRRTKDQKGCDDRLPLFDAQNRSPVADAVALAAVGDVKGRVS</sequence>
<dbReference type="Proteomes" id="UP000664417">
    <property type="component" value="Unassembled WGS sequence"/>
</dbReference>
<evidence type="ECO:0000313" key="5">
    <source>
        <dbReference type="Proteomes" id="UP000664417"/>
    </source>
</evidence>
<evidence type="ECO:0000256" key="1">
    <source>
        <dbReference type="ARBA" id="ARBA00022741"/>
    </source>
</evidence>
<dbReference type="Gene3D" id="3.30.70.270">
    <property type="match status" value="1"/>
</dbReference>
<evidence type="ECO:0000259" key="3">
    <source>
        <dbReference type="Pfam" id="PF22335"/>
    </source>
</evidence>
<evidence type="ECO:0000256" key="2">
    <source>
        <dbReference type="ARBA" id="ARBA00023118"/>
    </source>
</evidence>
<accession>A0A8J7QL93</accession>
<comment type="caution">
    <text evidence="4">The sequence shown here is derived from an EMBL/GenBank/DDBJ whole genome shotgun (WGS) entry which is preliminary data.</text>
</comment>
<dbReference type="AlphaFoldDB" id="A0A8J7QL93"/>
<dbReference type="Pfam" id="PF22335">
    <property type="entry name" value="Cas10-Cmr2_palm2"/>
    <property type="match status" value="1"/>
</dbReference>
<keyword evidence="2" id="KW-0051">Antiviral defense</keyword>
<gene>
    <name evidence="4" type="ORF">J3U88_26020</name>
</gene>
<dbReference type="EMBL" id="JAFREP010000029">
    <property type="protein sequence ID" value="MBO1321965.1"/>
    <property type="molecule type" value="Genomic_DNA"/>
</dbReference>
<evidence type="ECO:0000313" key="4">
    <source>
        <dbReference type="EMBL" id="MBO1321965.1"/>
    </source>
</evidence>
<keyword evidence="1" id="KW-0547">Nucleotide-binding</keyword>
<dbReference type="GO" id="GO:0000166">
    <property type="term" value="F:nucleotide binding"/>
    <property type="evidence" value="ECO:0007669"/>
    <property type="project" value="UniProtKB-KW"/>
</dbReference>
<dbReference type="InterPro" id="IPR043128">
    <property type="entry name" value="Rev_trsase/Diguanyl_cyclase"/>
</dbReference>
<protein>
    <recommendedName>
        <fullName evidence="3">Cas10/Cmr2 second palm domain-containing protein</fullName>
    </recommendedName>
</protein>
<reference evidence="4" key="1">
    <citation type="submission" date="2021-03" db="EMBL/GenBank/DDBJ databases">
        <authorList>
            <person name="Wang G."/>
        </authorList>
    </citation>
    <scope>NUCLEOTIDE SEQUENCE</scope>
    <source>
        <strain evidence="4">KCTC 12899</strain>
    </source>
</reference>
<dbReference type="RefSeq" id="WP_207861937.1">
    <property type="nucleotide sequence ID" value="NZ_JAFREP010000029.1"/>
</dbReference>